<protein>
    <recommendedName>
        <fullName evidence="4">SAGA-associated factor 11</fullName>
    </recommendedName>
</protein>
<reference evidence="2 3" key="1">
    <citation type="journal article" date="2012" name="New Phytol.">
        <title>Insight into trade-off between wood decay and parasitism from the genome of a fungal forest pathogen.</title>
        <authorList>
            <person name="Olson A."/>
            <person name="Aerts A."/>
            <person name="Asiegbu F."/>
            <person name="Belbahri L."/>
            <person name="Bouzid O."/>
            <person name="Broberg A."/>
            <person name="Canback B."/>
            <person name="Coutinho P.M."/>
            <person name="Cullen D."/>
            <person name="Dalman K."/>
            <person name="Deflorio G."/>
            <person name="van Diepen L.T."/>
            <person name="Dunand C."/>
            <person name="Duplessis S."/>
            <person name="Durling M."/>
            <person name="Gonthier P."/>
            <person name="Grimwood J."/>
            <person name="Fossdal C.G."/>
            <person name="Hansson D."/>
            <person name="Henrissat B."/>
            <person name="Hietala A."/>
            <person name="Himmelstrand K."/>
            <person name="Hoffmeister D."/>
            <person name="Hogberg N."/>
            <person name="James T.Y."/>
            <person name="Karlsson M."/>
            <person name="Kohler A."/>
            <person name="Kues U."/>
            <person name="Lee Y.H."/>
            <person name="Lin Y.C."/>
            <person name="Lind M."/>
            <person name="Lindquist E."/>
            <person name="Lombard V."/>
            <person name="Lucas S."/>
            <person name="Lunden K."/>
            <person name="Morin E."/>
            <person name="Murat C."/>
            <person name="Park J."/>
            <person name="Raffaello T."/>
            <person name="Rouze P."/>
            <person name="Salamov A."/>
            <person name="Schmutz J."/>
            <person name="Solheim H."/>
            <person name="Stahlberg J."/>
            <person name="Velez H."/>
            <person name="de Vries R.P."/>
            <person name="Wiebenga A."/>
            <person name="Woodward S."/>
            <person name="Yakovlev I."/>
            <person name="Garbelotto M."/>
            <person name="Martin F."/>
            <person name="Grigoriev I.V."/>
            <person name="Stenlid J."/>
        </authorList>
    </citation>
    <scope>NUCLEOTIDE SEQUENCE [LARGE SCALE GENOMIC DNA]</scope>
    <source>
        <strain evidence="2 3">TC 32-1</strain>
    </source>
</reference>
<dbReference type="eggNOG" id="ENOG502SEFT">
    <property type="taxonomic scope" value="Eukaryota"/>
</dbReference>
<feature type="compositionally biased region" description="Gly residues" evidence="1">
    <location>
        <begin position="361"/>
        <end position="378"/>
    </location>
</feature>
<evidence type="ECO:0008006" key="4">
    <source>
        <dbReference type="Google" id="ProtNLM"/>
    </source>
</evidence>
<feature type="region of interest" description="Disordered" evidence="1">
    <location>
        <begin position="194"/>
        <end position="418"/>
    </location>
</feature>
<dbReference type="OrthoDB" id="21557at2759"/>
<gene>
    <name evidence="2" type="ORF">HETIRDRAFT_307724</name>
</gene>
<dbReference type="InParanoid" id="W4KNU9"/>
<evidence type="ECO:0000313" key="3">
    <source>
        <dbReference type="Proteomes" id="UP000030671"/>
    </source>
</evidence>
<dbReference type="Proteomes" id="UP000030671">
    <property type="component" value="Unassembled WGS sequence"/>
</dbReference>
<feature type="compositionally biased region" description="Polar residues" evidence="1">
    <location>
        <begin position="336"/>
        <end position="346"/>
    </location>
</feature>
<organism evidence="2 3">
    <name type="scientific">Heterobasidion irregulare (strain TC 32-1)</name>
    <dbReference type="NCBI Taxonomy" id="747525"/>
    <lineage>
        <taxon>Eukaryota</taxon>
        <taxon>Fungi</taxon>
        <taxon>Dikarya</taxon>
        <taxon>Basidiomycota</taxon>
        <taxon>Agaricomycotina</taxon>
        <taxon>Agaricomycetes</taxon>
        <taxon>Russulales</taxon>
        <taxon>Bondarzewiaceae</taxon>
        <taxon>Heterobasidion</taxon>
        <taxon>Heterobasidion annosum species complex</taxon>
    </lineage>
</organism>
<dbReference type="EMBL" id="KI925454">
    <property type="protein sequence ID" value="ETW87518.1"/>
    <property type="molecule type" value="Genomic_DNA"/>
</dbReference>
<name>W4KNU9_HETIT</name>
<evidence type="ECO:0000313" key="2">
    <source>
        <dbReference type="EMBL" id="ETW87518.1"/>
    </source>
</evidence>
<dbReference type="AlphaFoldDB" id="W4KNU9"/>
<dbReference type="GeneID" id="20669521"/>
<dbReference type="RefSeq" id="XP_009541410.1">
    <property type="nucleotide sequence ID" value="XM_009543115.1"/>
</dbReference>
<feature type="compositionally biased region" description="Low complexity" evidence="1">
    <location>
        <begin position="317"/>
        <end position="328"/>
    </location>
</feature>
<dbReference type="STRING" id="747525.W4KNU9"/>
<keyword evidence="3" id="KW-1185">Reference proteome</keyword>
<sequence>MKQSNLNLTHNVISGWPGAWRLRCCRNLAVCDSTSTHIVPEMAKADREHIISTLASRIFSAMVDEFIMDAALQSHSEVARNRSMCNVCHTRCVVRHRFLHARAGAEPYPTRVVVHSVPDAGRNGVAGSSVESRVGTPVGEGKTTGAGANTPNNVKDGNVYLDCVNCGRQGIGGELRGARPSRNVALINLCRQASDAGRSASPFPGSENGNMSDDSRRSVALSQTTAKSKGKPKGRPKGSGTADSAANRKRPASPQLSPPKKSKKQKTTGSAATRVKAEPKTPITNYHLAPPINSHSKVPSRLRESSTASFLEREPSHSSSPDSRSSSPGALLVSAATPSSGHSAQSPAARKRNGQATNGLSGLGNSLGGLAGSLGAGMGEAMPRVPSPPAPPIRRTDTEYLVDVEGDETGSSTDTDSD</sequence>
<evidence type="ECO:0000256" key="1">
    <source>
        <dbReference type="SAM" id="MobiDB-lite"/>
    </source>
</evidence>
<dbReference type="KEGG" id="hir:HETIRDRAFT_307724"/>
<feature type="region of interest" description="Disordered" evidence="1">
    <location>
        <begin position="123"/>
        <end position="154"/>
    </location>
</feature>
<feature type="compositionally biased region" description="Low complexity" evidence="1">
    <location>
        <begin position="409"/>
        <end position="418"/>
    </location>
</feature>
<accession>W4KNU9</accession>
<proteinExistence type="predicted"/>
<dbReference type="HOGENOM" id="CLU_054417_0_0_1"/>